<sequence>MKTIIYMIRHAESPFIYGRERIRGISEKGKQDSQKVTEIMSNKQIDIIFSSPYKRAVQTIEGIAHDKKMEINLIEDLRERQLKGDFKMPKEERLEAIEKSFQNHDYSLLDGESVNDVQNRAIPVIKELLLTYYGKQMIIGTHGNVMTIIMNYFNSKYGYGFWANTSMPDIYELVFSDFELDAVRRLWD</sequence>
<name>A0ABY4GL72_9BACI</name>
<evidence type="ECO:0000313" key="2">
    <source>
        <dbReference type="Proteomes" id="UP000831537"/>
    </source>
</evidence>
<gene>
    <name evidence="1" type="ORF">MUN87_20090</name>
</gene>
<dbReference type="SUPFAM" id="SSF53254">
    <property type="entry name" value="Phosphoglycerate mutase-like"/>
    <property type="match status" value="1"/>
</dbReference>
<dbReference type="Pfam" id="PF00300">
    <property type="entry name" value="His_Phos_1"/>
    <property type="match status" value="1"/>
</dbReference>
<keyword evidence="2" id="KW-1185">Reference proteome</keyword>
<proteinExistence type="predicted"/>
<reference evidence="1 2" key="1">
    <citation type="submission" date="2022-04" db="EMBL/GenBank/DDBJ databases">
        <title>Gracilibacillus sp. isolated from saltern.</title>
        <authorList>
            <person name="Won M."/>
            <person name="Lee C.-M."/>
            <person name="Woen H.-Y."/>
            <person name="Kwon S.-W."/>
        </authorList>
    </citation>
    <scope>NUCLEOTIDE SEQUENCE [LARGE SCALE GENOMIC DNA]</scope>
    <source>
        <strain evidence="1 2">SSPM10-3</strain>
    </source>
</reference>
<dbReference type="PANTHER" id="PTHR48100:SF59">
    <property type="entry name" value="ADENOSYLCOBALAMIN_ALPHA-RIBAZOLE PHOSPHATASE"/>
    <property type="match status" value="1"/>
</dbReference>
<dbReference type="CDD" id="cd07067">
    <property type="entry name" value="HP_PGM_like"/>
    <property type="match status" value="1"/>
</dbReference>
<dbReference type="Proteomes" id="UP000831537">
    <property type="component" value="Chromosome"/>
</dbReference>
<evidence type="ECO:0000313" key="1">
    <source>
        <dbReference type="EMBL" id="UOQ84921.1"/>
    </source>
</evidence>
<dbReference type="PIRSF" id="PIRSF000709">
    <property type="entry name" value="6PFK_2-Ptase"/>
    <property type="match status" value="1"/>
</dbReference>
<dbReference type="EMBL" id="CP095071">
    <property type="protein sequence ID" value="UOQ84921.1"/>
    <property type="molecule type" value="Genomic_DNA"/>
</dbReference>
<dbReference type="InterPro" id="IPR050275">
    <property type="entry name" value="PGM_Phosphatase"/>
</dbReference>
<dbReference type="InterPro" id="IPR013078">
    <property type="entry name" value="His_Pase_superF_clade-1"/>
</dbReference>
<dbReference type="SMART" id="SM00855">
    <property type="entry name" value="PGAM"/>
    <property type="match status" value="1"/>
</dbReference>
<organism evidence="1 2">
    <name type="scientific">Gracilibacillus salinarum</name>
    <dbReference type="NCBI Taxonomy" id="2932255"/>
    <lineage>
        <taxon>Bacteria</taxon>
        <taxon>Bacillati</taxon>
        <taxon>Bacillota</taxon>
        <taxon>Bacilli</taxon>
        <taxon>Bacillales</taxon>
        <taxon>Bacillaceae</taxon>
        <taxon>Gracilibacillus</taxon>
    </lineage>
</organism>
<dbReference type="Gene3D" id="3.40.50.1240">
    <property type="entry name" value="Phosphoglycerate mutase-like"/>
    <property type="match status" value="1"/>
</dbReference>
<dbReference type="PANTHER" id="PTHR48100">
    <property type="entry name" value="BROAD-SPECIFICITY PHOSPHATASE YOR283W-RELATED"/>
    <property type="match status" value="1"/>
</dbReference>
<dbReference type="InterPro" id="IPR029033">
    <property type="entry name" value="His_PPase_superfam"/>
</dbReference>
<dbReference type="RefSeq" id="WP_244743422.1">
    <property type="nucleotide sequence ID" value="NZ_CP095071.1"/>
</dbReference>
<protein>
    <submittedName>
        <fullName evidence="1">Histidine phosphatase family protein</fullName>
    </submittedName>
</protein>
<accession>A0ABY4GL72</accession>